<dbReference type="STRING" id="106004.A0A1Y2G513"/>
<dbReference type="GO" id="GO:0006879">
    <property type="term" value="P:intracellular iron ion homeostasis"/>
    <property type="evidence" value="ECO:0007669"/>
    <property type="project" value="TreeGrafter"/>
</dbReference>
<dbReference type="SFLD" id="SFLDS00052">
    <property type="entry name" value="Ferric_Reductase_Domain"/>
    <property type="match status" value="1"/>
</dbReference>
<dbReference type="GO" id="GO:0052851">
    <property type="term" value="F:ferric-chelate reductase (NADPH) activity"/>
    <property type="evidence" value="ECO:0007669"/>
    <property type="project" value="UniProtKB-EC"/>
</dbReference>
<dbReference type="SFLD" id="SFLDG01168">
    <property type="entry name" value="Ferric_reductase_subgroup_(FRE"/>
    <property type="match status" value="1"/>
</dbReference>
<evidence type="ECO:0000256" key="14">
    <source>
        <dbReference type="SAM" id="Phobius"/>
    </source>
</evidence>
<comment type="catalytic activity">
    <reaction evidence="12">
        <text>2 a Fe(II)-siderophore + NADP(+) + H(+) = 2 a Fe(III)-siderophore + NADPH</text>
        <dbReference type="Rhea" id="RHEA:28795"/>
        <dbReference type="Rhea" id="RHEA-COMP:11342"/>
        <dbReference type="Rhea" id="RHEA-COMP:11344"/>
        <dbReference type="ChEBI" id="CHEBI:15378"/>
        <dbReference type="ChEBI" id="CHEBI:29033"/>
        <dbReference type="ChEBI" id="CHEBI:29034"/>
        <dbReference type="ChEBI" id="CHEBI:57783"/>
        <dbReference type="ChEBI" id="CHEBI:58349"/>
        <dbReference type="EC" id="1.16.1.9"/>
    </reaction>
</comment>
<dbReference type="InterPro" id="IPR051410">
    <property type="entry name" value="Ferric/Cupric_Reductase"/>
</dbReference>
<evidence type="ECO:0000256" key="5">
    <source>
        <dbReference type="ARBA" id="ARBA00022475"/>
    </source>
</evidence>
<feature type="compositionally biased region" description="Polar residues" evidence="13">
    <location>
        <begin position="452"/>
        <end position="471"/>
    </location>
</feature>
<dbReference type="FunCoup" id="A0A1Y2G513">
    <property type="interactions" value="189"/>
</dbReference>
<keyword evidence="9" id="KW-0560">Oxidoreductase</keyword>
<dbReference type="SUPFAM" id="SSF52343">
    <property type="entry name" value="Ferredoxin reductase-like, C-terminal NADP-linked domain"/>
    <property type="match status" value="1"/>
</dbReference>
<evidence type="ECO:0000256" key="7">
    <source>
        <dbReference type="ARBA" id="ARBA00022982"/>
    </source>
</evidence>
<dbReference type="Pfam" id="PF08030">
    <property type="entry name" value="NAD_binding_6"/>
    <property type="match status" value="1"/>
</dbReference>
<dbReference type="AlphaFoldDB" id="A0A1Y2G513"/>
<dbReference type="CDD" id="cd06186">
    <property type="entry name" value="NOX_Duox_like_FAD_NADP"/>
    <property type="match status" value="1"/>
</dbReference>
<evidence type="ECO:0000256" key="13">
    <source>
        <dbReference type="SAM" id="MobiDB-lite"/>
    </source>
</evidence>
<dbReference type="InterPro" id="IPR017927">
    <property type="entry name" value="FAD-bd_FR_type"/>
</dbReference>
<comment type="caution">
    <text evidence="16">The sequence shown here is derived from an EMBL/GenBank/DDBJ whole genome shotgun (WGS) entry which is preliminary data.</text>
</comment>
<dbReference type="InterPro" id="IPR013121">
    <property type="entry name" value="Fe_red_NAD-bd_6"/>
</dbReference>
<evidence type="ECO:0000256" key="10">
    <source>
        <dbReference type="ARBA" id="ARBA00023065"/>
    </source>
</evidence>
<dbReference type="GO" id="GO:0005886">
    <property type="term" value="C:plasma membrane"/>
    <property type="evidence" value="ECO:0007669"/>
    <property type="project" value="UniProtKB-SubCell"/>
</dbReference>
<evidence type="ECO:0000256" key="1">
    <source>
        <dbReference type="ARBA" id="ARBA00004651"/>
    </source>
</evidence>
<organism evidence="16 17">
    <name type="scientific">Leucosporidium creatinivorum</name>
    <dbReference type="NCBI Taxonomy" id="106004"/>
    <lineage>
        <taxon>Eukaryota</taxon>
        <taxon>Fungi</taxon>
        <taxon>Dikarya</taxon>
        <taxon>Basidiomycota</taxon>
        <taxon>Pucciniomycotina</taxon>
        <taxon>Microbotryomycetes</taxon>
        <taxon>Leucosporidiales</taxon>
        <taxon>Leucosporidium</taxon>
    </lineage>
</organism>
<keyword evidence="17" id="KW-1185">Reference proteome</keyword>
<dbReference type="Pfam" id="PF01794">
    <property type="entry name" value="Ferric_reduct"/>
    <property type="match status" value="1"/>
</dbReference>
<feature type="region of interest" description="Disordered" evidence="13">
    <location>
        <begin position="452"/>
        <end position="524"/>
    </location>
</feature>
<accession>A0A1Y2G513</accession>
<feature type="compositionally biased region" description="Pro residues" evidence="13">
    <location>
        <begin position="491"/>
        <end position="502"/>
    </location>
</feature>
<protein>
    <recommendedName>
        <fullName evidence="3">ferric-chelate reductase (NADPH)</fullName>
        <ecNumber evidence="3">1.16.1.9</ecNumber>
    </recommendedName>
</protein>
<feature type="transmembrane region" description="Helical" evidence="14">
    <location>
        <begin position="160"/>
        <end position="184"/>
    </location>
</feature>
<comment type="similarity">
    <text evidence="2">Belongs to the ferric reductase (FRE) family.</text>
</comment>
<dbReference type="GO" id="GO:0006826">
    <property type="term" value="P:iron ion transport"/>
    <property type="evidence" value="ECO:0007669"/>
    <property type="project" value="TreeGrafter"/>
</dbReference>
<evidence type="ECO:0000313" key="17">
    <source>
        <dbReference type="Proteomes" id="UP000193467"/>
    </source>
</evidence>
<dbReference type="PANTHER" id="PTHR32361:SF23">
    <property type="entry name" value="FERRIC-CHELATE REDUCTASE"/>
    <property type="match status" value="1"/>
</dbReference>
<dbReference type="OrthoDB" id="17725at2759"/>
<keyword evidence="7" id="KW-0249">Electron transport</keyword>
<evidence type="ECO:0000256" key="2">
    <source>
        <dbReference type="ARBA" id="ARBA00006278"/>
    </source>
</evidence>
<dbReference type="EMBL" id="MCGR01000002">
    <property type="protein sequence ID" value="ORY91592.1"/>
    <property type="molecule type" value="Genomic_DNA"/>
</dbReference>
<feature type="transmembrane region" description="Helical" evidence="14">
    <location>
        <begin position="49"/>
        <end position="71"/>
    </location>
</feature>
<keyword evidence="11 14" id="KW-0472">Membrane</keyword>
<dbReference type="EC" id="1.16.1.9" evidence="3"/>
<evidence type="ECO:0000259" key="15">
    <source>
        <dbReference type="PROSITE" id="PS51384"/>
    </source>
</evidence>
<dbReference type="SUPFAM" id="SSF63380">
    <property type="entry name" value="Riboflavin synthase domain-like"/>
    <property type="match status" value="1"/>
</dbReference>
<name>A0A1Y2G513_9BASI</name>
<evidence type="ECO:0000256" key="6">
    <source>
        <dbReference type="ARBA" id="ARBA00022692"/>
    </source>
</evidence>
<feature type="transmembrane region" description="Helical" evidence="14">
    <location>
        <begin position="286"/>
        <end position="306"/>
    </location>
</feature>
<dbReference type="PROSITE" id="PS51384">
    <property type="entry name" value="FAD_FR"/>
    <property type="match status" value="1"/>
</dbReference>
<dbReference type="InterPro" id="IPR017938">
    <property type="entry name" value="Riboflavin_synthase-like_b-brl"/>
</dbReference>
<keyword evidence="10" id="KW-0406">Ion transport</keyword>
<dbReference type="InterPro" id="IPR039261">
    <property type="entry name" value="FNR_nucleotide-bd"/>
</dbReference>
<evidence type="ECO:0000256" key="11">
    <source>
        <dbReference type="ARBA" id="ARBA00023136"/>
    </source>
</evidence>
<dbReference type="InterPro" id="IPR013130">
    <property type="entry name" value="Fe3_Rdtase_TM_dom"/>
</dbReference>
<evidence type="ECO:0000256" key="4">
    <source>
        <dbReference type="ARBA" id="ARBA00022448"/>
    </source>
</evidence>
<evidence type="ECO:0000256" key="3">
    <source>
        <dbReference type="ARBA" id="ARBA00012668"/>
    </source>
</evidence>
<evidence type="ECO:0000256" key="9">
    <source>
        <dbReference type="ARBA" id="ARBA00023002"/>
    </source>
</evidence>
<feature type="transmembrane region" description="Helical" evidence="14">
    <location>
        <begin position="109"/>
        <end position="132"/>
    </location>
</feature>
<dbReference type="Pfam" id="PF08022">
    <property type="entry name" value="FAD_binding_8"/>
    <property type="match status" value="1"/>
</dbReference>
<keyword evidence="6 14" id="KW-0812">Transmembrane</keyword>
<reference evidence="16 17" key="1">
    <citation type="submission" date="2016-07" db="EMBL/GenBank/DDBJ databases">
        <title>Pervasive Adenine N6-methylation of Active Genes in Fungi.</title>
        <authorList>
            <consortium name="DOE Joint Genome Institute"/>
            <person name="Mondo S.J."/>
            <person name="Dannebaum R.O."/>
            <person name="Kuo R.C."/>
            <person name="Labutti K."/>
            <person name="Haridas S."/>
            <person name="Kuo A."/>
            <person name="Salamov A."/>
            <person name="Ahrendt S.R."/>
            <person name="Lipzen A."/>
            <person name="Sullivan W."/>
            <person name="Andreopoulos W.B."/>
            <person name="Clum A."/>
            <person name="Lindquist E."/>
            <person name="Daum C."/>
            <person name="Ramamoorthy G.K."/>
            <person name="Gryganskyi A."/>
            <person name="Culley D."/>
            <person name="Magnuson J.K."/>
            <person name="James T.Y."/>
            <person name="O'Malley M.A."/>
            <person name="Stajich J.E."/>
            <person name="Spatafora J.W."/>
            <person name="Visel A."/>
            <person name="Grigoriev I.V."/>
        </authorList>
    </citation>
    <scope>NUCLEOTIDE SEQUENCE [LARGE SCALE GENOMIC DNA]</scope>
    <source>
        <strain evidence="16 17">62-1032</strain>
    </source>
</reference>
<feature type="transmembrane region" description="Helical" evidence="14">
    <location>
        <begin position="196"/>
        <end position="217"/>
    </location>
</feature>
<evidence type="ECO:0000256" key="8">
    <source>
        <dbReference type="ARBA" id="ARBA00022989"/>
    </source>
</evidence>
<dbReference type="Proteomes" id="UP000193467">
    <property type="component" value="Unassembled WGS sequence"/>
</dbReference>
<keyword evidence="5" id="KW-1003">Cell membrane</keyword>
<gene>
    <name evidence="16" type="ORF">BCR35DRAFT_71296</name>
</gene>
<evidence type="ECO:0000313" key="16">
    <source>
        <dbReference type="EMBL" id="ORY91592.1"/>
    </source>
</evidence>
<feature type="transmembrane region" description="Helical" evidence="14">
    <location>
        <begin position="232"/>
        <end position="251"/>
    </location>
</feature>
<keyword evidence="8 14" id="KW-1133">Transmembrane helix</keyword>
<feature type="domain" description="FAD-binding FR-type" evidence="15">
    <location>
        <begin position="307"/>
        <end position="408"/>
    </location>
</feature>
<keyword evidence="4" id="KW-0813">Transport</keyword>
<dbReference type="PANTHER" id="PTHR32361">
    <property type="entry name" value="FERRIC/CUPRIC REDUCTASE TRANSMEMBRANE COMPONENT"/>
    <property type="match status" value="1"/>
</dbReference>
<evidence type="ECO:0000256" key="12">
    <source>
        <dbReference type="ARBA" id="ARBA00048483"/>
    </source>
</evidence>
<proteinExistence type="inferred from homology"/>
<comment type="subcellular location">
    <subcellularLocation>
        <location evidence="1">Cell membrane</location>
        <topology evidence="1">Multi-pass membrane protein</topology>
    </subcellularLocation>
</comment>
<dbReference type="GO" id="GO:0015677">
    <property type="term" value="P:copper ion import"/>
    <property type="evidence" value="ECO:0007669"/>
    <property type="project" value="TreeGrafter"/>
</dbReference>
<feature type="transmembrane region" description="Helical" evidence="14">
    <location>
        <begin position="263"/>
        <end position="280"/>
    </location>
</feature>
<dbReference type="InParanoid" id="A0A1Y2G513"/>
<dbReference type="InterPro" id="IPR013112">
    <property type="entry name" value="FAD-bd_8"/>
</dbReference>
<sequence length="559" mass="63122">MGNVQSLGTLDQPVLLHSSRVRTCNKALSPEECDWAGEWWRNWYRADWAYAQAIVYFACAAIAVFTLLHLLQRLRQSRRGGKIADFSGYRSLVALARGLSGRQYRWRGFYSSTSGSIALVVALVIFCAALTLGPRPYYWPRTSVSFAYGKSPPLATRTGWMALACLPFLVLLASKANPITLLTGVSHEKLQVFHRWVSWIMFVLGLVHTFPFIVLAIGEGVMEMRWTMSRQYWTGVLCIIPQAVLMVLSLGPIRNRYYETFKTFHFILAAVFFVTLFLHCDFRLTSWDYFIALGSIYGASLIYRWARATFQNGLSHRARIHVLDPSLLRLEIPTSLQWSPGQHYFFRFLLGEGDLHRFSSHPFTVASVPEDGKMELIVKVRDGITRRLAVEEEVRVLLDGPYGGLQGNLEAFDHVLLVAGGSGGSFILSIFRHLLALKDSSFKSVTVVYSTRSTGPSQSFSRPSPEPSRTLNLPIHISPPPPSIYTSISPAPTPPLPPSRPPRPPRRTRPPLPRPVVLPSLPTSLNQLPKKGLWRWRCADRRGWPTMRGRRSPKCRWGL</sequence>
<dbReference type="Gene3D" id="3.40.50.80">
    <property type="entry name" value="Nucleotide-binding domain of ferredoxin-NADP reductase (FNR) module"/>
    <property type="match status" value="1"/>
</dbReference>